<keyword evidence="1" id="KW-0812">Transmembrane</keyword>
<sequence length="139" mass="16360">MIMKSILKWLGTIIQISLVIFTAVIYTLSNKKMGLVRHFTYQNYKWDDINLRLYFICILSLLIIAFIISSYVKYKKSVKFRKTIYFKINIMFIALSIISTVFAIISSTDKLLTYYVFVLAAIFILIIELLKISFLQMKK</sequence>
<comment type="caution">
    <text evidence="2">The sequence shown here is derived from an EMBL/GenBank/DDBJ whole genome shotgun (WGS) entry which is preliminary data.</text>
</comment>
<dbReference type="Proteomes" id="UP000028542">
    <property type="component" value="Unassembled WGS sequence"/>
</dbReference>
<dbReference type="eggNOG" id="ENOG50321G6">
    <property type="taxonomic scope" value="Bacteria"/>
</dbReference>
<feature type="transmembrane region" description="Helical" evidence="1">
    <location>
        <begin position="49"/>
        <end position="72"/>
    </location>
</feature>
<organism evidence="2 3">
    <name type="scientific">Clostridium sulfidigenes</name>
    <dbReference type="NCBI Taxonomy" id="318464"/>
    <lineage>
        <taxon>Bacteria</taxon>
        <taxon>Bacillati</taxon>
        <taxon>Bacillota</taxon>
        <taxon>Clostridia</taxon>
        <taxon>Eubacteriales</taxon>
        <taxon>Clostridiaceae</taxon>
        <taxon>Clostridium</taxon>
    </lineage>
</organism>
<dbReference type="EMBL" id="JPMD01000019">
    <property type="protein sequence ID" value="KEZ86696.1"/>
    <property type="molecule type" value="Genomic_DNA"/>
</dbReference>
<dbReference type="AlphaFoldDB" id="A0A084JCL2"/>
<keyword evidence="1" id="KW-0472">Membrane</keyword>
<protein>
    <submittedName>
        <fullName evidence="2">Uncharacterized protein</fullName>
    </submittedName>
</protein>
<keyword evidence="3" id="KW-1185">Reference proteome</keyword>
<feature type="transmembrane region" description="Helical" evidence="1">
    <location>
        <begin position="7"/>
        <end position="29"/>
    </location>
</feature>
<proteinExistence type="predicted"/>
<accession>A0A084JCL2</accession>
<evidence type="ECO:0000313" key="3">
    <source>
        <dbReference type="Proteomes" id="UP000028542"/>
    </source>
</evidence>
<feature type="transmembrane region" description="Helical" evidence="1">
    <location>
        <begin position="84"/>
        <end position="105"/>
    </location>
</feature>
<keyword evidence="1" id="KW-1133">Transmembrane helix</keyword>
<gene>
    <name evidence="2" type="ORF">IO99_08695</name>
</gene>
<evidence type="ECO:0000256" key="1">
    <source>
        <dbReference type="SAM" id="Phobius"/>
    </source>
</evidence>
<reference evidence="2 3" key="1">
    <citation type="submission" date="2014-07" db="EMBL/GenBank/DDBJ databases">
        <title>Draft genome of Clostridium sulfidigenes 113A isolated from sediments associated with methane hydrate from Krishna Godavari basin.</title>
        <authorList>
            <person name="Honkalas V.S."/>
            <person name="Dabir A.P."/>
            <person name="Arora P."/>
            <person name="Dhakephalkar P.K."/>
        </authorList>
    </citation>
    <scope>NUCLEOTIDE SEQUENCE [LARGE SCALE GENOMIC DNA]</scope>
    <source>
        <strain evidence="2 3">113A</strain>
    </source>
</reference>
<evidence type="ECO:0000313" key="2">
    <source>
        <dbReference type="EMBL" id="KEZ86696.1"/>
    </source>
</evidence>
<name>A0A084JCL2_9CLOT</name>
<feature type="transmembrane region" description="Helical" evidence="1">
    <location>
        <begin position="111"/>
        <end position="130"/>
    </location>
</feature>